<dbReference type="RefSeq" id="WP_050672190.1">
    <property type="nucleotide sequence ID" value="NZ_LAIR01000003.1"/>
</dbReference>
<proteinExistence type="predicted"/>
<dbReference type="Proteomes" id="UP000037397">
    <property type="component" value="Unassembled WGS sequence"/>
</dbReference>
<reference evidence="2" key="1">
    <citation type="submission" date="2015-03" db="EMBL/GenBank/DDBJ databases">
        <title>Luteipulveratus halotolerans sp. nov., a novel actinobacterium (Dermacoccaceae) from Sarawak, Malaysia.</title>
        <authorList>
            <person name="Juboi H."/>
            <person name="Basik A."/>
            <person name="Shamsul S.S."/>
            <person name="Arnold P."/>
            <person name="Schmitt E.K."/>
            <person name="Sanglier J.-J."/>
            <person name="Yeo T."/>
        </authorList>
    </citation>
    <scope>NUCLEOTIDE SEQUENCE [LARGE SCALE GENOMIC DNA]</scope>
    <source>
        <strain evidence="2">C296001</strain>
    </source>
</reference>
<keyword evidence="2" id="KW-1185">Reference proteome</keyword>
<dbReference type="AlphaFoldDB" id="A0A0L6CEA7"/>
<gene>
    <name evidence="1" type="ORF">VV01_21945</name>
</gene>
<name>A0A0L6CEA7_9MICO</name>
<evidence type="ECO:0000313" key="2">
    <source>
        <dbReference type="Proteomes" id="UP000037397"/>
    </source>
</evidence>
<comment type="caution">
    <text evidence="1">The sequence shown here is derived from an EMBL/GenBank/DDBJ whole genome shotgun (WGS) entry which is preliminary data.</text>
</comment>
<accession>A0A0L6CEA7</accession>
<organism evidence="1 2">
    <name type="scientific">Luteipulveratus halotolerans</name>
    <dbReference type="NCBI Taxonomy" id="1631356"/>
    <lineage>
        <taxon>Bacteria</taxon>
        <taxon>Bacillati</taxon>
        <taxon>Actinomycetota</taxon>
        <taxon>Actinomycetes</taxon>
        <taxon>Micrococcales</taxon>
        <taxon>Dermacoccaceae</taxon>
        <taxon>Luteipulveratus</taxon>
    </lineage>
</organism>
<dbReference type="EMBL" id="LAIR01000003">
    <property type="protein sequence ID" value="KNX35920.1"/>
    <property type="molecule type" value="Genomic_DNA"/>
</dbReference>
<protein>
    <submittedName>
        <fullName evidence="1">Uncharacterized protein</fullName>
    </submittedName>
</protein>
<sequence length="107" mass="12321">MNKGARWSPDLWPDANLPEIAAGDNDVHQWIDDYTGSAMLMRAEPSRDDEDDGRYQLYWIRPGERHAVDTSALLLPHGGEYNLLTRYEVRAACELVVDQRLHVPYPR</sequence>
<evidence type="ECO:0000313" key="1">
    <source>
        <dbReference type="EMBL" id="KNX35920.1"/>
    </source>
</evidence>